<evidence type="ECO:0000313" key="8">
    <source>
        <dbReference type="EMBL" id="PJA45878.1"/>
    </source>
</evidence>
<dbReference type="FunFam" id="3.40.1010.10:FF:000007">
    <property type="entry name" value="Ribosomal RNA small subunit methyltransferase I"/>
    <property type="match status" value="1"/>
</dbReference>
<dbReference type="Pfam" id="PF00590">
    <property type="entry name" value="TP_methylase"/>
    <property type="match status" value="1"/>
</dbReference>
<dbReference type="FunFam" id="3.30.950.10:FF:000002">
    <property type="entry name" value="Ribosomal RNA small subunit methyltransferase I"/>
    <property type="match status" value="1"/>
</dbReference>
<dbReference type="PANTHER" id="PTHR46111">
    <property type="entry name" value="RIBOSOMAL RNA SMALL SUBUNIT METHYLTRANSFERASE I"/>
    <property type="match status" value="1"/>
</dbReference>
<feature type="domain" description="Tetrapyrrole methylase" evidence="7">
    <location>
        <begin position="4"/>
        <end position="205"/>
    </location>
</feature>
<accession>A0A2M7XDB4</accession>
<dbReference type="CDD" id="cd11648">
    <property type="entry name" value="RsmI"/>
    <property type="match status" value="1"/>
</dbReference>
<dbReference type="Proteomes" id="UP000229385">
    <property type="component" value="Unassembled WGS sequence"/>
</dbReference>
<name>A0A2M7XDB4_9BACT</name>
<dbReference type="InterPro" id="IPR014777">
    <property type="entry name" value="4pyrrole_Mease_sub1"/>
</dbReference>
<dbReference type="SUPFAM" id="SSF53790">
    <property type="entry name" value="Tetrapyrrole methylase"/>
    <property type="match status" value="1"/>
</dbReference>
<dbReference type="InterPro" id="IPR014776">
    <property type="entry name" value="4pyrrole_Mease_sub2"/>
</dbReference>
<dbReference type="Gene3D" id="3.40.1010.10">
    <property type="entry name" value="Cobalt-precorrin-4 Transmethylase, Domain 1"/>
    <property type="match status" value="1"/>
</dbReference>
<keyword evidence="3 6" id="KW-0489">Methyltransferase</keyword>
<evidence type="ECO:0000256" key="5">
    <source>
        <dbReference type="ARBA" id="ARBA00022691"/>
    </source>
</evidence>
<dbReference type="AlphaFoldDB" id="A0A2M7XDB4"/>
<proteinExistence type="inferred from homology"/>
<evidence type="ECO:0000259" key="7">
    <source>
        <dbReference type="Pfam" id="PF00590"/>
    </source>
</evidence>
<keyword evidence="5 6" id="KW-0949">S-adenosyl-L-methionine</keyword>
<comment type="caution">
    <text evidence="8">The sequence shown here is derived from an EMBL/GenBank/DDBJ whole genome shotgun (WGS) entry which is preliminary data.</text>
</comment>
<dbReference type="EC" id="2.1.1.198" evidence="6"/>
<dbReference type="GO" id="GO:0005737">
    <property type="term" value="C:cytoplasm"/>
    <property type="evidence" value="ECO:0007669"/>
    <property type="project" value="UniProtKB-SubCell"/>
</dbReference>
<dbReference type="PIRSF" id="PIRSF005917">
    <property type="entry name" value="MTase_YraL"/>
    <property type="match status" value="1"/>
</dbReference>
<dbReference type="InterPro" id="IPR000878">
    <property type="entry name" value="4pyrrol_Mease"/>
</dbReference>
<comment type="subcellular location">
    <subcellularLocation>
        <location evidence="6">Cytoplasm</location>
    </subcellularLocation>
</comment>
<protein>
    <recommendedName>
        <fullName evidence="6">Ribosomal RNA small subunit methyltransferase I</fullName>
        <ecNumber evidence="6">2.1.1.198</ecNumber>
    </recommendedName>
    <alternativeName>
        <fullName evidence="6">16S rRNA 2'-O-ribose C1402 methyltransferase</fullName>
    </alternativeName>
    <alternativeName>
        <fullName evidence="6">rRNA (cytidine-2'-O-)-methyltransferase RsmI</fullName>
    </alternativeName>
</protein>
<dbReference type="HAMAP" id="MF_01877">
    <property type="entry name" value="16SrRNA_methyltr_I"/>
    <property type="match status" value="1"/>
</dbReference>
<evidence type="ECO:0000256" key="2">
    <source>
        <dbReference type="ARBA" id="ARBA00022552"/>
    </source>
</evidence>
<dbReference type="InterPro" id="IPR035996">
    <property type="entry name" value="4pyrrol_Methylase_sf"/>
</dbReference>
<dbReference type="GO" id="GO:0070677">
    <property type="term" value="F:rRNA (cytosine-2'-O-)-methyltransferase activity"/>
    <property type="evidence" value="ECO:0007669"/>
    <property type="project" value="UniProtKB-UniRule"/>
</dbReference>
<comment type="similarity">
    <text evidence="6">Belongs to the methyltransferase superfamily. RsmI family.</text>
</comment>
<comment type="catalytic activity">
    <reaction evidence="6">
        <text>cytidine(1402) in 16S rRNA + S-adenosyl-L-methionine = 2'-O-methylcytidine(1402) in 16S rRNA + S-adenosyl-L-homocysteine + H(+)</text>
        <dbReference type="Rhea" id="RHEA:42924"/>
        <dbReference type="Rhea" id="RHEA-COMP:10285"/>
        <dbReference type="Rhea" id="RHEA-COMP:10286"/>
        <dbReference type="ChEBI" id="CHEBI:15378"/>
        <dbReference type="ChEBI" id="CHEBI:57856"/>
        <dbReference type="ChEBI" id="CHEBI:59789"/>
        <dbReference type="ChEBI" id="CHEBI:74495"/>
        <dbReference type="ChEBI" id="CHEBI:82748"/>
        <dbReference type="EC" id="2.1.1.198"/>
    </reaction>
</comment>
<keyword evidence="2 6" id="KW-0698">rRNA processing</keyword>
<evidence type="ECO:0000256" key="3">
    <source>
        <dbReference type="ARBA" id="ARBA00022603"/>
    </source>
</evidence>
<gene>
    <name evidence="6 8" type="primary">rsmI</name>
    <name evidence="8" type="ORF">CO174_01425</name>
</gene>
<evidence type="ECO:0000313" key="9">
    <source>
        <dbReference type="Proteomes" id="UP000229385"/>
    </source>
</evidence>
<sequence length="225" mass="24782">MIGRLYVVATPIGNLSDISERAKATLASVDVILCEDTRVTGKLLHTYKIETKMLSYHQHSGGTKVNKIVELLEEGKTLALVTDAGTPAISDPGAMLVQELVNRFGSDIVIEPIPGPSAVIAALSASGFPADEFLFLGFAPHKKGRQTFFDRVKETESTVVLYESTHRIMKALGEIEERMPLRPLVVCRELTKMHETIYRGTAREVTEQLESTSIKGEFVIVLKQL</sequence>
<dbReference type="InterPro" id="IPR008189">
    <property type="entry name" value="rRNA_ssu_MeTfrase_I"/>
</dbReference>
<comment type="function">
    <text evidence="6">Catalyzes the 2'-O-methylation of the ribose of cytidine 1402 (C1402) in 16S rRNA.</text>
</comment>
<keyword evidence="4 6" id="KW-0808">Transferase</keyword>
<keyword evidence="1 6" id="KW-0963">Cytoplasm</keyword>
<evidence type="ECO:0000256" key="6">
    <source>
        <dbReference type="HAMAP-Rule" id="MF_01877"/>
    </source>
</evidence>
<reference evidence="9" key="1">
    <citation type="submission" date="2017-09" db="EMBL/GenBank/DDBJ databases">
        <title>Depth-based differentiation of microbial function through sediment-hosted aquifers and enrichment of novel symbionts in the deep terrestrial subsurface.</title>
        <authorList>
            <person name="Probst A.J."/>
            <person name="Ladd B."/>
            <person name="Jarett J.K."/>
            <person name="Geller-Mcgrath D.E."/>
            <person name="Sieber C.M.K."/>
            <person name="Emerson J.B."/>
            <person name="Anantharaman K."/>
            <person name="Thomas B.C."/>
            <person name="Malmstrom R."/>
            <person name="Stieglmeier M."/>
            <person name="Klingl A."/>
            <person name="Woyke T."/>
            <person name="Ryan C.M."/>
            <person name="Banfield J.F."/>
        </authorList>
    </citation>
    <scope>NUCLEOTIDE SEQUENCE [LARGE SCALE GENOMIC DNA]</scope>
</reference>
<organism evidence="8 9">
    <name type="scientific">Candidatus Uhrbacteria bacterium CG_4_9_14_3_um_filter_50_9</name>
    <dbReference type="NCBI Taxonomy" id="1975035"/>
    <lineage>
        <taxon>Bacteria</taxon>
        <taxon>Candidatus Uhriibacteriota</taxon>
    </lineage>
</organism>
<dbReference type="EMBL" id="PFWU01000017">
    <property type="protein sequence ID" value="PJA45878.1"/>
    <property type="molecule type" value="Genomic_DNA"/>
</dbReference>
<dbReference type="NCBIfam" id="TIGR00096">
    <property type="entry name" value="16S rRNA (cytidine(1402)-2'-O)-methyltransferase"/>
    <property type="match status" value="1"/>
</dbReference>
<evidence type="ECO:0000256" key="4">
    <source>
        <dbReference type="ARBA" id="ARBA00022679"/>
    </source>
</evidence>
<dbReference type="Gene3D" id="3.30.950.10">
    <property type="entry name" value="Methyltransferase, Cobalt-precorrin-4 Transmethylase, Domain 2"/>
    <property type="match status" value="1"/>
</dbReference>
<evidence type="ECO:0000256" key="1">
    <source>
        <dbReference type="ARBA" id="ARBA00022490"/>
    </source>
</evidence>
<dbReference type="PANTHER" id="PTHR46111:SF1">
    <property type="entry name" value="RIBOSOMAL RNA SMALL SUBUNIT METHYLTRANSFERASE I"/>
    <property type="match status" value="1"/>
</dbReference>